<protein>
    <submittedName>
        <fullName evidence="5">DNA-binding Lrp family transcriptional regulator</fullName>
    </submittedName>
</protein>
<accession>A0ABU0JJA0</accession>
<dbReference type="InterPro" id="IPR019888">
    <property type="entry name" value="Tscrpt_reg_AsnC-like"/>
</dbReference>
<proteinExistence type="predicted"/>
<gene>
    <name evidence="5" type="ORF">QO011_006375</name>
</gene>
<dbReference type="Proteomes" id="UP001242480">
    <property type="component" value="Unassembled WGS sequence"/>
</dbReference>
<keyword evidence="3" id="KW-0804">Transcription</keyword>
<dbReference type="Gene3D" id="1.10.10.10">
    <property type="entry name" value="Winged helix-like DNA-binding domain superfamily/Winged helix DNA-binding domain"/>
    <property type="match status" value="1"/>
</dbReference>
<sequence>MQLDGFDLRILAAVQQRGDISHVDLSERVHLSPTQCARRLERLKEQGYVRQIVAILDPELVGLTVVAHSLVSLRSHDEVANGAFHKFILGASEVVECYSQTGDADFLMKVMTRDLAHLSDFIDRLIAAAGGLASLRSSIVLKTIKKTTELPLPR</sequence>
<evidence type="ECO:0000313" key="6">
    <source>
        <dbReference type="Proteomes" id="UP001242480"/>
    </source>
</evidence>
<evidence type="ECO:0000256" key="2">
    <source>
        <dbReference type="ARBA" id="ARBA00023125"/>
    </source>
</evidence>
<dbReference type="PROSITE" id="PS50956">
    <property type="entry name" value="HTH_ASNC_2"/>
    <property type="match status" value="1"/>
</dbReference>
<feature type="domain" description="HTH asnC-type" evidence="4">
    <location>
        <begin position="3"/>
        <end position="64"/>
    </location>
</feature>
<dbReference type="InterPro" id="IPR036390">
    <property type="entry name" value="WH_DNA-bd_sf"/>
</dbReference>
<keyword evidence="1" id="KW-0805">Transcription regulation</keyword>
<evidence type="ECO:0000256" key="1">
    <source>
        <dbReference type="ARBA" id="ARBA00023015"/>
    </source>
</evidence>
<reference evidence="5 6" key="1">
    <citation type="submission" date="2023-07" db="EMBL/GenBank/DDBJ databases">
        <title>Genomic Encyclopedia of Type Strains, Phase IV (KMG-IV): sequencing the most valuable type-strain genomes for metagenomic binning, comparative biology and taxonomic classification.</title>
        <authorList>
            <person name="Goeker M."/>
        </authorList>
    </citation>
    <scope>NUCLEOTIDE SEQUENCE [LARGE SCALE GENOMIC DNA]</scope>
    <source>
        <strain evidence="5 6">DSM 19619</strain>
    </source>
</reference>
<keyword evidence="2 5" id="KW-0238">DNA-binding</keyword>
<evidence type="ECO:0000259" key="4">
    <source>
        <dbReference type="PROSITE" id="PS50956"/>
    </source>
</evidence>
<dbReference type="Gene3D" id="3.30.70.920">
    <property type="match status" value="1"/>
</dbReference>
<dbReference type="GO" id="GO:0003677">
    <property type="term" value="F:DNA binding"/>
    <property type="evidence" value="ECO:0007669"/>
    <property type="project" value="UniProtKB-KW"/>
</dbReference>
<dbReference type="Pfam" id="PF01037">
    <property type="entry name" value="AsnC_trans_reg"/>
    <property type="match status" value="1"/>
</dbReference>
<dbReference type="InterPro" id="IPR000485">
    <property type="entry name" value="AsnC-type_HTH_dom"/>
</dbReference>
<evidence type="ECO:0000256" key="3">
    <source>
        <dbReference type="ARBA" id="ARBA00023163"/>
    </source>
</evidence>
<dbReference type="EMBL" id="JAUSVX010000016">
    <property type="protein sequence ID" value="MDQ0473339.1"/>
    <property type="molecule type" value="Genomic_DNA"/>
</dbReference>
<dbReference type="InterPro" id="IPR036388">
    <property type="entry name" value="WH-like_DNA-bd_sf"/>
</dbReference>
<dbReference type="PANTHER" id="PTHR30154:SF46">
    <property type="entry name" value="TRANSCRIPTIONAL REGULATORY PROTEIN"/>
    <property type="match status" value="1"/>
</dbReference>
<dbReference type="SUPFAM" id="SSF54909">
    <property type="entry name" value="Dimeric alpha+beta barrel"/>
    <property type="match status" value="1"/>
</dbReference>
<comment type="caution">
    <text evidence="5">The sequence shown here is derived from an EMBL/GenBank/DDBJ whole genome shotgun (WGS) entry which is preliminary data.</text>
</comment>
<name>A0ABU0JJA0_9HYPH</name>
<dbReference type="Pfam" id="PF13412">
    <property type="entry name" value="HTH_24"/>
    <property type="match status" value="1"/>
</dbReference>
<organism evidence="5 6">
    <name type="scientific">Labrys wisconsinensis</name>
    <dbReference type="NCBI Taxonomy" id="425677"/>
    <lineage>
        <taxon>Bacteria</taxon>
        <taxon>Pseudomonadati</taxon>
        <taxon>Pseudomonadota</taxon>
        <taxon>Alphaproteobacteria</taxon>
        <taxon>Hyphomicrobiales</taxon>
        <taxon>Xanthobacteraceae</taxon>
        <taxon>Labrys</taxon>
    </lineage>
</organism>
<dbReference type="PANTHER" id="PTHR30154">
    <property type="entry name" value="LEUCINE-RESPONSIVE REGULATORY PROTEIN"/>
    <property type="match status" value="1"/>
</dbReference>
<dbReference type="RefSeq" id="WP_307281475.1">
    <property type="nucleotide sequence ID" value="NZ_JAUSVX010000016.1"/>
</dbReference>
<dbReference type="PRINTS" id="PR00033">
    <property type="entry name" value="HTHASNC"/>
</dbReference>
<keyword evidence="6" id="KW-1185">Reference proteome</keyword>
<dbReference type="SUPFAM" id="SSF46785">
    <property type="entry name" value="Winged helix' DNA-binding domain"/>
    <property type="match status" value="1"/>
</dbReference>
<evidence type="ECO:0000313" key="5">
    <source>
        <dbReference type="EMBL" id="MDQ0473339.1"/>
    </source>
</evidence>
<dbReference type="SMART" id="SM00344">
    <property type="entry name" value="HTH_ASNC"/>
    <property type="match status" value="1"/>
</dbReference>
<dbReference type="InterPro" id="IPR011008">
    <property type="entry name" value="Dimeric_a/b-barrel"/>
</dbReference>
<dbReference type="InterPro" id="IPR019887">
    <property type="entry name" value="Tscrpt_reg_AsnC/Lrp_C"/>
</dbReference>